<dbReference type="InterPro" id="IPR025724">
    <property type="entry name" value="GAG-pre-integrase_dom"/>
</dbReference>
<feature type="region of interest" description="Disordered" evidence="5">
    <location>
        <begin position="240"/>
        <end position="308"/>
    </location>
</feature>
<dbReference type="Pfam" id="PF13976">
    <property type="entry name" value="gag_pre-integrs"/>
    <property type="match status" value="1"/>
</dbReference>
<dbReference type="Pfam" id="PF25597">
    <property type="entry name" value="SH3_retrovirus"/>
    <property type="match status" value="1"/>
</dbReference>
<keyword evidence="3" id="KW-0378">Hydrolase</keyword>
<dbReference type="Gene3D" id="4.10.60.10">
    <property type="entry name" value="Zinc finger, CCHC-type"/>
    <property type="match status" value="1"/>
</dbReference>
<evidence type="ECO:0000259" key="7">
    <source>
        <dbReference type="PROSITE" id="PS50158"/>
    </source>
</evidence>
<feature type="transmembrane region" description="Helical" evidence="6">
    <location>
        <begin position="65"/>
        <end position="88"/>
    </location>
</feature>
<dbReference type="PANTHER" id="PTHR42648">
    <property type="entry name" value="TRANSPOSASE, PUTATIVE-RELATED"/>
    <property type="match status" value="1"/>
</dbReference>
<feature type="domain" description="Integrase catalytic" evidence="8">
    <location>
        <begin position="540"/>
        <end position="656"/>
    </location>
</feature>
<dbReference type="AlphaFoldDB" id="A0AAW2SM58"/>
<feature type="compositionally biased region" description="Basic and acidic residues" evidence="5">
    <location>
        <begin position="291"/>
        <end position="308"/>
    </location>
</feature>
<protein>
    <submittedName>
        <fullName evidence="9">Retrovirus-related Pol polyprotein from transposon TNT 1-94</fullName>
    </submittedName>
</protein>
<dbReference type="InterPro" id="IPR036875">
    <property type="entry name" value="Znf_CCHC_sf"/>
</dbReference>
<organism evidence="9">
    <name type="scientific">Sesamum radiatum</name>
    <name type="common">Black benniseed</name>
    <dbReference type="NCBI Taxonomy" id="300843"/>
    <lineage>
        <taxon>Eukaryota</taxon>
        <taxon>Viridiplantae</taxon>
        <taxon>Streptophyta</taxon>
        <taxon>Embryophyta</taxon>
        <taxon>Tracheophyta</taxon>
        <taxon>Spermatophyta</taxon>
        <taxon>Magnoliopsida</taxon>
        <taxon>eudicotyledons</taxon>
        <taxon>Gunneridae</taxon>
        <taxon>Pentapetalae</taxon>
        <taxon>asterids</taxon>
        <taxon>lamiids</taxon>
        <taxon>Lamiales</taxon>
        <taxon>Pedaliaceae</taxon>
        <taxon>Sesamum</taxon>
    </lineage>
</organism>
<keyword evidence="1" id="KW-0645">Protease</keyword>
<dbReference type="Pfam" id="PF07727">
    <property type="entry name" value="RVT_2"/>
    <property type="match status" value="1"/>
</dbReference>
<evidence type="ECO:0000313" key="9">
    <source>
        <dbReference type="EMBL" id="KAL0392711.1"/>
    </source>
</evidence>
<reference evidence="9" key="2">
    <citation type="journal article" date="2024" name="Plant">
        <title>Genomic evolution and insights into agronomic trait innovations of Sesamum species.</title>
        <authorList>
            <person name="Miao H."/>
            <person name="Wang L."/>
            <person name="Qu L."/>
            <person name="Liu H."/>
            <person name="Sun Y."/>
            <person name="Le M."/>
            <person name="Wang Q."/>
            <person name="Wei S."/>
            <person name="Zheng Y."/>
            <person name="Lin W."/>
            <person name="Duan Y."/>
            <person name="Cao H."/>
            <person name="Xiong S."/>
            <person name="Wang X."/>
            <person name="Wei L."/>
            <person name="Li C."/>
            <person name="Ma Q."/>
            <person name="Ju M."/>
            <person name="Zhao R."/>
            <person name="Li G."/>
            <person name="Mu C."/>
            <person name="Tian Q."/>
            <person name="Mei H."/>
            <person name="Zhang T."/>
            <person name="Gao T."/>
            <person name="Zhang H."/>
        </authorList>
    </citation>
    <scope>NUCLEOTIDE SEQUENCE</scope>
    <source>
        <strain evidence="9">G02</strain>
    </source>
</reference>
<keyword evidence="4" id="KW-0862">Zinc</keyword>
<dbReference type="PANTHER" id="PTHR42648:SF28">
    <property type="entry name" value="TRANSPOSON-ENCODED PROTEIN WITH RIBONUCLEASE H-LIKE AND RETROVIRUS ZINC FINGER-LIKE DOMAINS"/>
    <property type="match status" value="1"/>
</dbReference>
<dbReference type="InterPro" id="IPR036397">
    <property type="entry name" value="RNaseH_sf"/>
</dbReference>
<feature type="region of interest" description="Disordered" evidence="5">
    <location>
        <begin position="748"/>
        <end position="775"/>
    </location>
</feature>
<dbReference type="PROSITE" id="PS50994">
    <property type="entry name" value="INTEGRASE"/>
    <property type="match status" value="1"/>
</dbReference>
<dbReference type="GO" id="GO:0015074">
    <property type="term" value="P:DNA integration"/>
    <property type="evidence" value="ECO:0007669"/>
    <property type="project" value="InterPro"/>
</dbReference>
<dbReference type="CDD" id="cd09272">
    <property type="entry name" value="RNase_HI_RT_Ty1"/>
    <property type="match status" value="1"/>
</dbReference>
<dbReference type="GO" id="GO:0003676">
    <property type="term" value="F:nucleic acid binding"/>
    <property type="evidence" value="ECO:0007669"/>
    <property type="project" value="InterPro"/>
</dbReference>
<proteinExistence type="predicted"/>
<dbReference type="SMART" id="SM00343">
    <property type="entry name" value="ZnF_C2HC"/>
    <property type="match status" value="1"/>
</dbReference>
<dbReference type="Pfam" id="PF22936">
    <property type="entry name" value="Pol_BBD"/>
    <property type="match status" value="1"/>
</dbReference>
<evidence type="ECO:0000256" key="2">
    <source>
        <dbReference type="ARBA" id="ARBA00022723"/>
    </source>
</evidence>
<dbReference type="InterPro" id="IPR012337">
    <property type="entry name" value="RNaseH-like_sf"/>
</dbReference>
<reference evidence="9" key="1">
    <citation type="submission" date="2020-06" db="EMBL/GenBank/DDBJ databases">
        <authorList>
            <person name="Li T."/>
            <person name="Hu X."/>
            <person name="Zhang T."/>
            <person name="Song X."/>
            <person name="Zhang H."/>
            <person name="Dai N."/>
            <person name="Sheng W."/>
            <person name="Hou X."/>
            <person name="Wei L."/>
        </authorList>
    </citation>
    <scope>NUCLEOTIDE SEQUENCE</scope>
    <source>
        <strain evidence="9">G02</strain>
        <tissue evidence="9">Leaf</tissue>
    </source>
</reference>
<feature type="domain" description="CCHC-type" evidence="7">
    <location>
        <begin position="310"/>
        <end position="326"/>
    </location>
</feature>
<dbReference type="SUPFAM" id="SSF57756">
    <property type="entry name" value="Retrovirus zinc finger-like domains"/>
    <property type="match status" value="1"/>
</dbReference>
<keyword evidence="6" id="KW-1133">Transmembrane helix</keyword>
<gene>
    <name evidence="9" type="ORF">Sradi_2493900</name>
</gene>
<evidence type="ECO:0000256" key="5">
    <source>
        <dbReference type="SAM" id="MobiDB-lite"/>
    </source>
</evidence>
<comment type="caution">
    <text evidence="9">The sequence shown here is derived from an EMBL/GenBank/DDBJ whole genome shotgun (WGS) entry which is preliminary data.</text>
</comment>
<feature type="compositionally biased region" description="Acidic residues" evidence="5">
    <location>
        <begin position="750"/>
        <end position="765"/>
    </location>
</feature>
<keyword evidence="2" id="KW-0479">Metal-binding</keyword>
<evidence type="ECO:0000256" key="3">
    <source>
        <dbReference type="ARBA" id="ARBA00022801"/>
    </source>
</evidence>
<name>A0AAW2SM58_SESRA</name>
<dbReference type="Pfam" id="PF00098">
    <property type="entry name" value="zf-CCHC"/>
    <property type="match status" value="1"/>
</dbReference>
<sequence>MLPDLVGYYFFPNPNVSLITLLHLSPSQRLWPLLLSRSLVLWFSPATALLLVFSLLPLMATHYLIVRLASGLAFVAGSVSITPVRIFLSLDSLTLLADFLTWPGPVRPSGIWFEVLLKLDSMAGYNLQPFDGKTNFSIWQQKMKCILIQLKVFKAIDGKYADTVSDDKKLENDEYAYSSIILNLSDSVIRKVGDKNIDDYSPIVLLNAIPETYGDVKAAIKYGRDNVNLETVVSGLKSKEMDLKTNKPSQNQNEVNFVRGRTKNRNLDYKYRRHSKSRSRSRGRSNSRNKYRNDKNNNERNNEEKSKEKRCYNCGGRGHFIKDCRKPKKNDSKDTANVADSDEVYMICDVNSVSSSLNKSEWLINSGCTYHMTPFREISTNYKSEKLGFVYMANEKVCDVHGYGDVCLIFENGFKLTLKNVRHVPDLAHNLISCSALEEEGLEGKWGKGVMKIMKGSLTVFKAERKQNLYVCSVKYECHTASVSKTTISDLWHKRLGHISMKGLDLLHKNGILKEKPVEFDFCDECVLGKQHKVHFPSSPSPKPTSSACILDYVHADVWGSANIETHGGSRYFLSVIDNFSRKVFVFLMRHKSEVFEKFRNWKALVENQTGQKLKALRTDNGLEFCNQNFSDLCKEFGIKRHKTTPYTPQQNGVAEHSDVNLSSLRTFGCSAFALSHGDKLDPRSQKCVFIGYPNGVKGYRLWLRSQPGFKVLISRDVIFNGSEFPCLSKSLKKIEEYNIESTFNKVEEPIEDNQQGEENSVETETENKNLETGNNLNQYLLARDRERREPRIPAKLRDFQLALNTKSLEEPTSYNEALKTPESENWLLAMKEEMKSLHDNKTWILVPKPKDVSIVDCKWIFKIKQENNSSRFKARLVAKGYTQTEGVDFTEIFSPVVKYTTVRIILALVAHCDWELKQMDVKTAFLHGDLHEQIYMNQPCGFIDKKNPDHVCLLKKSFPSITLVVELQNNLSKTFEMKDLGNAKKILDSKPTSVPMAAHFQLSKEQCPKTVSEKEKMKNTPYSNAIGSIMYLMVSTRPDIAYAISCLSRYMSNLGPSHWDALKWWLRYLNSSNNYSITFSKNPQGASLVGYVDSNYANDRDNRKSTTSYVFTLCGACISWKSQLQNIVALSTTEAEYIATTEAFKEAIWLEGTCLDVPRRYRL</sequence>
<evidence type="ECO:0000256" key="1">
    <source>
        <dbReference type="ARBA" id="ARBA00022670"/>
    </source>
</evidence>
<dbReference type="GO" id="GO:0008233">
    <property type="term" value="F:peptidase activity"/>
    <property type="evidence" value="ECO:0007669"/>
    <property type="project" value="UniProtKB-KW"/>
</dbReference>
<dbReference type="Pfam" id="PF00665">
    <property type="entry name" value="rve"/>
    <property type="match status" value="1"/>
</dbReference>
<dbReference type="InterPro" id="IPR039537">
    <property type="entry name" value="Retrotran_Ty1/copia-like"/>
</dbReference>
<accession>A0AAW2SM58</accession>
<evidence type="ECO:0000256" key="4">
    <source>
        <dbReference type="PROSITE-ProRule" id="PRU00047"/>
    </source>
</evidence>
<dbReference type="PROSITE" id="PS50158">
    <property type="entry name" value="ZF_CCHC"/>
    <property type="match status" value="1"/>
</dbReference>
<dbReference type="GO" id="GO:0008270">
    <property type="term" value="F:zinc ion binding"/>
    <property type="evidence" value="ECO:0007669"/>
    <property type="project" value="UniProtKB-KW"/>
</dbReference>
<dbReference type="InterPro" id="IPR057670">
    <property type="entry name" value="SH3_retrovirus"/>
</dbReference>
<dbReference type="InterPro" id="IPR054722">
    <property type="entry name" value="PolX-like_BBD"/>
</dbReference>
<dbReference type="InterPro" id="IPR001878">
    <property type="entry name" value="Znf_CCHC"/>
</dbReference>
<keyword evidence="6" id="KW-0812">Transmembrane</keyword>
<feature type="compositionally biased region" description="Basic residues" evidence="5">
    <location>
        <begin position="271"/>
        <end position="290"/>
    </location>
</feature>
<dbReference type="InterPro" id="IPR013103">
    <property type="entry name" value="RVT_2"/>
</dbReference>
<evidence type="ECO:0000256" key="6">
    <source>
        <dbReference type="SAM" id="Phobius"/>
    </source>
</evidence>
<feature type="compositionally biased region" description="Polar residues" evidence="5">
    <location>
        <begin position="246"/>
        <end position="255"/>
    </location>
</feature>
<dbReference type="GO" id="GO:0006508">
    <property type="term" value="P:proteolysis"/>
    <property type="evidence" value="ECO:0007669"/>
    <property type="project" value="UniProtKB-KW"/>
</dbReference>
<keyword evidence="4" id="KW-0863">Zinc-finger</keyword>
<dbReference type="Gene3D" id="3.30.420.10">
    <property type="entry name" value="Ribonuclease H-like superfamily/Ribonuclease H"/>
    <property type="match status" value="1"/>
</dbReference>
<keyword evidence="6" id="KW-0472">Membrane</keyword>
<feature type="transmembrane region" description="Helical" evidence="6">
    <location>
        <begin position="39"/>
        <end position="58"/>
    </location>
</feature>
<dbReference type="InterPro" id="IPR001584">
    <property type="entry name" value="Integrase_cat-core"/>
</dbReference>
<evidence type="ECO:0000259" key="8">
    <source>
        <dbReference type="PROSITE" id="PS50994"/>
    </source>
</evidence>
<dbReference type="SUPFAM" id="SSF53098">
    <property type="entry name" value="Ribonuclease H-like"/>
    <property type="match status" value="1"/>
</dbReference>
<dbReference type="EMBL" id="JACGWJ010000010">
    <property type="protein sequence ID" value="KAL0392711.1"/>
    <property type="molecule type" value="Genomic_DNA"/>
</dbReference>